<reference evidence="1" key="1">
    <citation type="journal article" date="2020" name="Nature">
        <title>Giant virus diversity and host interactions through global metagenomics.</title>
        <authorList>
            <person name="Schulz F."/>
            <person name="Roux S."/>
            <person name="Paez-Espino D."/>
            <person name="Jungbluth S."/>
            <person name="Walsh D.A."/>
            <person name="Denef V.J."/>
            <person name="McMahon K.D."/>
            <person name="Konstantinidis K.T."/>
            <person name="Eloe-Fadrosh E.A."/>
            <person name="Kyrpides N.C."/>
            <person name="Woyke T."/>
        </authorList>
    </citation>
    <scope>NUCLEOTIDE SEQUENCE</scope>
    <source>
        <strain evidence="1">GVMAG-M-3300013004-44</strain>
    </source>
</reference>
<name>A0A6C0BG48_9ZZZZ</name>
<dbReference type="EMBL" id="MN739155">
    <property type="protein sequence ID" value="QHS91126.1"/>
    <property type="molecule type" value="Genomic_DNA"/>
</dbReference>
<sequence>MISGYPKKQTQPSYTIVGAFCPFPTIKISSESIMKHYIPRIIYAAAENLFRSYPLDVPLLIYQYYYNNIGHDVFIERTCNGWKEWMNTYSIPFQKEPTTYMVDGLALALQQEKECTRILPNMMRHVKILYQTLGI</sequence>
<organism evidence="1">
    <name type="scientific">viral metagenome</name>
    <dbReference type="NCBI Taxonomy" id="1070528"/>
    <lineage>
        <taxon>unclassified sequences</taxon>
        <taxon>metagenomes</taxon>
        <taxon>organismal metagenomes</taxon>
    </lineage>
</organism>
<accession>A0A6C0BG48</accession>
<evidence type="ECO:0000313" key="1">
    <source>
        <dbReference type="EMBL" id="QHS91126.1"/>
    </source>
</evidence>
<proteinExistence type="predicted"/>
<dbReference type="AlphaFoldDB" id="A0A6C0BG48"/>
<protein>
    <submittedName>
        <fullName evidence="1">Uncharacterized protein</fullName>
    </submittedName>
</protein>